<proteinExistence type="predicted"/>
<comment type="caution">
    <text evidence="1">The sequence shown here is derived from an EMBL/GenBank/DDBJ whole genome shotgun (WGS) entry which is preliminary data.</text>
</comment>
<dbReference type="AlphaFoldDB" id="X1RG96"/>
<organism evidence="1">
    <name type="scientific">marine sediment metagenome</name>
    <dbReference type="NCBI Taxonomy" id="412755"/>
    <lineage>
        <taxon>unclassified sequences</taxon>
        <taxon>metagenomes</taxon>
        <taxon>ecological metagenomes</taxon>
    </lineage>
</organism>
<name>X1RG96_9ZZZZ</name>
<evidence type="ECO:0000313" key="1">
    <source>
        <dbReference type="EMBL" id="GAI65981.1"/>
    </source>
</evidence>
<sequence>MLRFMLNTKKEGIIICDIAELFLGPIHKYEPVYTNEKPDALVIKDGKI</sequence>
<gene>
    <name evidence="1" type="ORF">S12H4_05821</name>
</gene>
<dbReference type="EMBL" id="BARW01001971">
    <property type="protein sequence ID" value="GAI65981.1"/>
    <property type="molecule type" value="Genomic_DNA"/>
</dbReference>
<feature type="non-terminal residue" evidence="1">
    <location>
        <position position="48"/>
    </location>
</feature>
<accession>X1RG96</accession>
<protein>
    <submittedName>
        <fullName evidence="1">Uncharacterized protein</fullName>
    </submittedName>
</protein>
<reference evidence="1" key="1">
    <citation type="journal article" date="2014" name="Front. Microbiol.">
        <title>High frequency of phylogenetically diverse reductive dehalogenase-homologous genes in deep subseafloor sedimentary metagenomes.</title>
        <authorList>
            <person name="Kawai M."/>
            <person name="Futagami T."/>
            <person name="Toyoda A."/>
            <person name="Takaki Y."/>
            <person name="Nishi S."/>
            <person name="Hori S."/>
            <person name="Arai W."/>
            <person name="Tsubouchi T."/>
            <person name="Morono Y."/>
            <person name="Uchiyama I."/>
            <person name="Ito T."/>
            <person name="Fujiyama A."/>
            <person name="Inagaki F."/>
            <person name="Takami H."/>
        </authorList>
    </citation>
    <scope>NUCLEOTIDE SEQUENCE</scope>
    <source>
        <strain evidence="1">Expedition CK06-06</strain>
    </source>
</reference>